<dbReference type="EMBL" id="KB445558">
    <property type="protein sequence ID" value="EMC94818.1"/>
    <property type="molecule type" value="Genomic_DNA"/>
</dbReference>
<keyword evidence="3" id="KW-1185">Reference proteome</keyword>
<dbReference type="AlphaFoldDB" id="M2MTF6"/>
<proteinExistence type="predicted"/>
<evidence type="ECO:0000313" key="2">
    <source>
        <dbReference type="EMBL" id="EMC94818.1"/>
    </source>
</evidence>
<dbReference type="GeneID" id="19112869"/>
<dbReference type="STRING" id="717646.M2MTF6"/>
<dbReference type="KEGG" id="bcom:BAUCODRAFT_36078"/>
<reference evidence="2 3" key="1">
    <citation type="journal article" date="2012" name="PLoS Pathog.">
        <title>Diverse lifestyles and strategies of plant pathogenesis encoded in the genomes of eighteen Dothideomycetes fungi.</title>
        <authorList>
            <person name="Ohm R.A."/>
            <person name="Feau N."/>
            <person name="Henrissat B."/>
            <person name="Schoch C.L."/>
            <person name="Horwitz B.A."/>
            <person name="Barry K.W."/>
            <person name="Condon B.J."/>
            <person name="Copeland A.C."/>
            <person name="Dhillon B."/>
            <person name="Glaser F."/>
            <person name="Hesse C.N."/>
            <person name="Kosti I."/>
            <person name="LaButti K."/>
            <person name="Lindquist E.A."/>
            <person name="Lucas S."/>
            <person name="Salamov A.A."/>
            <person name="Bradshaw R.E."/>
            <person name="Ciuffetti L."/>
            <person name="Hamelin R.C."/>
            <person name="Kema G.H.J."/>
            <person name="Lawrence C."/>
            <person name="Scott J.A."/>
            <person name="Spatafora J.W."/>
            <person name="Turgeon B.G."/>
            <person name="de Wit P.J.G.M."/>
            <person name="Zhong S."/>
            <person name="Goodwin S.B."/>
            <person name="Grigoriev I.V."/>
        </authorList>
    </citation>
    <scope>NUCLEOTIDE SEQUENCE [LARGE SCALE GENOMIC DNA]</scope>
    <source>
        <strain evidence="2 3">UAMH 10762</strain>
    </source>
</reference>
<protein>
    <submittedName>
        <fullName evidence="2">Uncharacterized protein</fullName>
    </submittedName>
</protein>
<feature type="region of interest" description="Disordered" evidence="1">
    <location>
        <begin position="495"/>
        <end position="527"/>
    </location>
</feature>
<accession>M2MTF6</accession>
<dbReference type="RefSeq" id="XP_007678095.1">
    <property type="nucleotide sequence ID" value="XM_007679905.1"/>
</dbReference>
<evidence type="ECO:0000313" key="3">
    <source>
        <dbReference type="Proteomes" id="UP000011761"/>
    </source>
</evidence>
<dbReference type="Proteomes" id="UP000011761">
    <property type="component" value="Unassembled WGS sequence"/>
</dbReference>
<sequence>MTARDPLARSYGRDMADVIRSLDAACAGGLAGPKSSFECEERKPTWGNMLAKLKVSSDDADDSSMPQSSSRSGLLALLPGKKSAPAYSLPAGQGGGSLSPCKAHVLQHEKLSALSESETPPTQIQHLALQALNAVANGGQKKEPRLDVKAHVMSPCQPSVLSTWQCAHIGDDVMERDYVVGEPAESRAMSPAITGARLSPHPAVNPKAYWHSNGEEGNTDSTLVEIEDFKEKYAPPSVPMMSSETNDPSLRHATSESSIRTTATTIQRMAPVVPPPIHLSKVRTVNPDCSPLTYVSKPKCSPAYPASPDDPNWPFALERAKASVKADRKQTACQGRAQKRLQKQVRKPAREGRIEDARQLVAKGNKFGWMPKKDYAEMTLDKLETVGWAIDEEMTEPSSGKLKKLIKHTGADVAMDRTAKQAFFQKRRFLIRPATEAVDSEGQNAEKPEAVDDLAAARESELRKAMEERAKTASDEVVDCLSDIIGDEEVNQRLIESPQPDGPSAEWNRMLGRDSDGESTAYASTAAEREKTYQTLCEPSVGDEQPIGLGITNLDGNDNSARRGKAAPLSMRARISAEYSPSEVSDFMRDMNEEMRRSREASSIFPCSVEAPETPERTVSPCPTQPSVLQVKCSPDGKLLRDGSFGQKILEASDKRALQLKHAHPAMRDKTSIIGGNGEDTMRVPLIALEDVDEESSVTELITPSGGDETIDGEKNGCFKSECDSKLQVQIPEGVSHGSNLDLFSISRYDDDHISLLRVSLLQEAERIDHEDKREALYPRPMLEHIRPVSAFDFGDDEEDEERAETILISQKPSCTSAVGRHCVGQATALPEITAYTSRLSDVFGIGCIERNTTSMVIGSERVKNDEEKFKLENLTMHTTKGLYTDEDGVEWIDNPDYKPEPTAGTVEPGENGFAEQTAPKPSGHPATHIDIDDVLTQYQNCLALSPSPSASTSGSSGRDTVVNRDMQAMREDVGLSPLKLPAHDFSYKHPCHAFLLNTEKAMCFGAHGAPLTALTPVPDDAFETPSHDKAVRTSYRHLDDKYFQPCSTPAVSKPQICSRCAKLCCIYAESLLLSSIPGRNRLHEEIRAKAEETAVNLRSVYPQGLEVFDTFLTCEECSLLVCPQCAVMCEELLCRQVMCKKCGSHGRCSLHD</sequence>
<dbReference type="OrthoDB" id="3946751at2759"/>
<name>M2MTF6_BAUPA</name>
<evidence type="ECO:0000256" key="1">
    <source>
        <dbReference type="SAM" id="MobiDB-lite"/>
    </source>
</evidence>
<dbReference type="HOGENOM" id="CLU_276219_0_0_1"/>
<feature type="region of interest" description="Disordered" evidence="1">
    <location>
        <begin position="235"/>
        <end position="256"/>
    </location>
</feature>
<dbReference type="eggNOG" id="ENOG502RM6C">
    <property type="taxonomic scope" value="Eukaryota"/>
</dbReference>
<gene>
    <name evidence="2" type="ORF">BAUCODRAFT_36078</name>
</gene>
<organism evidence="2 3">
    <name type="scientific">Baudoinia panamericana (strain UAMH 10762)</name>
    <name type="common">Angels' share fungus</name>
    <name type="synonym">Baudoinia compniacensis (strain UAMH 10762)</name>
    <dbReference type="NCBI Taxonomy" id="717646"/>
    <lineage>
        <taxon>Eukaryota</taxon>
        <taxon>Fungi</taxon>
        <taxon>Dikarya</taxon>
        <taxon>Ascomycota</taxon>
        <taxon>Pezizomycotina</taxon>
        <taxon>Dothideomycetes</taxon>
        <taxon>Dothideomycetidae</taxon>
        <taxon>Mycosphaerellales</taxon>
        <taxon>Teratosphaeriaceae</taxon>
        <taxon>Baudoinia</taxon>
    </lineage>
</organism>